<dbReference type="Proteomes" id="UP000644756">
    <property type="component" value="Unassembled WGS sequence"/>
</dbReference>
<dbReference type="Gene3D" id="3.30.450.20">
    <property type="entry name" value="PAS domain"/>
    <property type="match status" value="1"/>
</dbReference>
<dbReference type="FunFam" id="3.30.70.270:FF:000001">
    <property type="entry name" value="Diguanylate cyclase domain protein"/>
    <property type="match status" value="1"/>
</dbReference>
<organism evidence="3 4">
    <name type="scientific">Paenibacillus abyssi</name>
    <dbReference type="NCBI Taxonomy" id="1340531"/>
    <lineage>
        <taxon>Bacteria</taxon>
        <taxon>Bacillati</taxon>
        <taxon>Bacillota</taxon>
        <taxon>Bacilli</taxon>
        <taxon>Bacillales</taxon>
        <taxon>Paenibacillaceae</taxon>
        <taxon>Paenibacillus</taxon>
    </lineage>
</organism>
<dbReference type="EMBL" id="BMGR01000003">
    <property type="protein sequence ID" value="GGF95735.1"/>
    <property type="molecule type" value="Genomic_DNA"/>
</dbReference>
<dbReference type="PROSITE" id="PS50887">
    <property type="entry name" value="GGDEF"/>
    <property type="match status" value="1"/>
</dbReference>
<proteinExistence type="predicted"/>
<dbReference type="InterPro" id="IPR000160">
    <property type="entry name" value="GGDEF_dom"/>
</dbReference>
<comment type="caution">
    <text evidence="3">The sequence shown here is derived from an EMBL/GenBank/DDBJ whole genome shotgun (WGS) entry which is preliminary data.</text>
</comment>
<reference evidence="3" key="2">
    <citation type="submission" date="2020-09" db="EMBL/GenBank/DDBJ databases">
        <authorList>
            <person name="Sun Q."/>
            <person name="Zhou Y."/>
        </authorList>
    </citation>
    <scope>NUCLEOTIDE SEQUENCE</scope>
    <source>
        <strain evidence="3">CGMCC 1.12987</strain>
    </source>
</reference>
<sequence>MLSSLGVIVNPGDLFMGTINGTYALREYGPLFWFLIATLVFYGIVSFNHLIKTYISDITSRHKAQIRVAAIGMLILAGFASADVIVNVVFGSRFSLIAGLTSLGILLSGFCFLMAIQRYKMFNIVEVAQQGILDSINTGIIVLNQYDVVLEVNKVIRPYVDIRIGDRLDMEQFLAPLQIEGDLQAFMEAYYSQPPQRALIEVTMKRGSYQHASIYAAPIFDQYLSMIGRVITFQDVSQLRRLVDASHRHNEMLQERNRTLIIMQDDLYKANQKLEHMAITDSLTGCYNRRYLMQQLEHEVTTNIRYQIPFAIFLFDIDYFKGINDTYGHVAGDEVIRSTAEIVQSALRRTDILARYGGEEFTVYLPHTNSEQAEILADRIKKSIERNVISIGGGQKKVSVTISMGVLAIEAYEKTGIEDPKAYLRELFAQVDSALYEAKNGGRNQIVNASMVHN</sequence>
<feature type="transmembrane region" description="Helical" evidence="1">
    <location>
        <begin position="96"/>
        <end position="116"/>
    </location>
</feature>
<protein>
    <recommendedName>
        <fullName evidence="2">GGDEF domain-containing protein</fullName>
    </recommendedName>
</protein>
<dbReference type="Pfam" id="PF00990">
    <property type="entry name" value="GGDEF"/>
    <property type="match status" value="1"/>
</dbReference>
<feature type="transmembrane region" description="Helical" evidence="1">
    <location>
        <begin position="31"/>
        <end position="51"/>
    </location>
</feature>
<dbReference type="InterPro" id="IPR043128">
    <property type="entry name" value="Rev_trsase/Diguanyl_cyclase"/>
</dbReference>
<keyword evidence="1" id="KW-1133">Transmembrane helix</keyword>
<evidence type="ECO:0000313" key="3">
    <source>
        <dbReference type="EMBL" id="GGF95735.1"/>
    </source>
</evidence>
<dbReference type="SUPFAM" id="SSF55785">
    <property type="entry name" value="PYP-like sensor domain (PAS domain)"/>
    <property type="match status" value="1"/>
</dbReference>
<evidence type="ECO:0000259" key="2">
    <source>
        <dbReference type="PROSITE" id="PS50887"/>
    </source>
</evidence>
<keyword evidence="1" id="KW-0472">Membrane</keyword>
<reference evidence="3" key="1">
    <citation type="journal article" date="2014" name="Int. J. Syst. Evol. Microbiol.">
        <title>Complete genome sequence of Corynebacterium casei LMG S-19264T (=DSM 44701T), isolated from a smear-ripened cheese.</title>
        <authorList>
            <consortium name="US DOE Joint Genome Institute (JGI-PGF)"/>
            <person name="Walter F."/>
            <person name="Albersmeier A."/>
            <person name="Kalinowski J."/>
            <person name="Ruckert C."/>
        </authorList>
    </citation>
    <scope>NUCLEOTIDE SEQUENCE</scope>
    <source>
        <strain evidence="3">CGMCC 1.12987</strain>
    </source>
</reference>
<dbReference type="CDD" id="cd01949">
    <property type="entry name" value="GGDEF"/>
    <property type="match status" value="1"/>
</dbReference>
<evidence type="ECO:0000313" key="4">
    <source>
        <dbReference type="Proteomes" id="UP000644756"/>
    </source>
</evidence>
<dbReference type="SUPFAM" id="SSF55073">
    <property type="entry name" value="Nucleotide cyclase"/>
    <property type="match status" value="1"/>
</dbReference>
<dbReference type="AlphaFoldDB" id="A0A917CRC0"/>
<dbReference type="InterPro" id="IPR050469">
    <property type="entry name" value="Diguanylate_Cyclase"/>
</dbReference>
<gene>
    <name evidence="3" type="ORF">GCM10010916_11310</name>
</gene>
<keyword evidence="1" id="KW-0812">Transmembrane</keyword>
<dbReference type="NCBIfam" id="TIGR00254">
    <property type="entry name" value="GGDEF"/>
    <property type="match status" value="1"/>
</dbReference>
<accession>A0A917CRC0</accession>
<keyword evidence="4" id="KW-1185">Reference proteome</keyword>
<dbReference type="SMART" id="SM00267">
    <property type="entry name" value="GGDEF"/>
    <property type="match status" value="1"/>
</dbReference>
<dbReference type="GO" id="GO:0052621">
    <property type="term" value="F:diguanylate cyclase activity"/>
    <property type="evidence" value="ECO:0007669"/>
    <property type="project" value="TreeGrafter"/>
</dbReference>
<dbReference type="InterPro" id="IPR029787">
    <property type="entry name" value="Nucleotide_cyclase"/>
</dbReference>
<evidence type="ECO:0000256" key="1">
    <source>
        <dbReference type="SAM" id="Phobius"/>
    </source>
</evidence>
<dbReference type="PANTHER" id="PTHR45138">
    <property type="entry name" value="REGULATORY COMPONENTS OF SENSORY TRANSDUCTION SYSTEM"/>
    <property type="match status" value="1"/>
</dbReference>
<dbReference type="PANTHER" id="PTHR45138:SF9">
    <property type="entry name" value="DIGUANYLATE CYCLASE DGCM-RELATED"/>
    <property type="match status" value="1"/>
</dbReference>
<feature type="domain" description="GGDEF" evidence="2">
    <location>
        <begin position="308"/>
        <end position="451"/>
    </location>
</feature>
<dbReference type="Gene3D" id="3.30.70.270">
    <property type="match status" value="1"/>
</dbReference>
<name>A0A917CRC0_9BACL</name>
<feature type="transmembrane region" description="Helical" evidence="1">
    <location>
        <begin position="71"/>
        <end position="90"/>
    </location>
</feature>
<dbReference type="InterPro" id="IPR035965">
    <property type="entry name" value="PAS-like_dom_sf"/>
</dbReference>